<dbReference type="Pfam" id="PF21799">
    <property type="entry name" value="MurD-like_N"/>
    <property type="match status" value="1"/>
</dbReference>
<dbReference type="PANTHER" id="PTHR43692">
    <property type="entry name" value="UDP-N-ACETYLMURAMOYLALANINE--D-GLUTAMATE LIGASE"/>
    <property type="match status" value="1"/>
</dbReference>
<dbReference type="Pfam" id="PF02875">
    <property type="entry name" value="Mur_ligase_C"/>
    <property type="match status" value="1"/>
</dbReference>
<dbReference type="GO" id="GO:0008360">
    <property type="term" value="P:regulation of cell shape"/>
    <property type="evidence" value="ECO:0007669"/>
    <property type="project" value="UniProtKB-KW"/>
</dbReference>
<sequence>MGGTPQVGIIGLGVNNQPLVRFFLDRGIAVAVADRRPRTAIEETLAHLGVKSDQVQIAAGDGYLQDLTDWPLQEVYVTPGMKKDVPEIHALASQGTRITCETNLFFELCPAPIIGITGSAGKTTTTTLVGMGLKKDGRHPVYVGGNIGTSLLPQLDQIHPLDWVVMELSSFQLELVTLSPHGAAILNLSPNHLDIHGNFAAYRAAKAHIWDFQSDEDWALLPADDPGLETLFRGHRATPIWFSQQKMPSHGSGLDRGWLVWQSEGERVPIISQEQLKIPGEHNVANALAAIALHMMAGGHPDAIAEVLGTFTGVPHRLEKVREHDSIIYINDSIATAPDRTMAALNAIKQPIVLIAGGYDKHLDYQILGRAIAESTVRAVIVLGQTGEKIAHAVQNSGCQIPVQQVSDLAMAVVAARNAARPGDVVLLSPASASYDMFLNFEERGQRFRELVEGL</sequence>
<evidence type="ECO:0000256" key="8">
    <source>
        <dbReference type="ARBA" id="ARBA00022598"/>
    </source>
</evidence>
<evidence type="ECO:0000256" key="14">
    <source>
        <dbReference type="ARBA" id="ARBA00030398"/>
    </source>
</evidence>
<evidence type="ECO:0000256" key="11">
    <source>
        <dbReference type="ARBA" id="ARBA00022960"/>
    </source>
</evidence>
<keyword evidence="12 17" id="KW-0573">Peptidoglycan synthesis</keyword>
<feature type="binding site" evidence="17">
    <location>
        <begin position="118"/>
        <end position="124"/>
    </location>
    <ligand>
        <name>ATP</name>
        <dbReference type="ChEBI" id="CHEBI:30616"/>
    </ligand>
</feature>
<protein>
    <recommendedName>
        <fullName evidence="6 17">UDP-N-acetylmuramoylalanine--D-glutamate ligase</fullName>
        <ecNumber evidence="5 17">6.3.2.9</ecNumber>
    </recommendedName>
    <alternativeName>
        <fullName evidence="15 17">D-glutamic acid-adding enzyme</fullName>
    </alternativeName>
    <alternativeName>
        <fullName evidence="14 17">UDP-N-acetylmuramoyl-L-alanyl-D-glutamate synthetase</fullName>
    </alternativeName>
</protein>
<dbReference type="Pfam" id="PF08245">
    <property type="entry name" value="Mur_ligase_M"/>
    <property type="match status" value="1"/>
</dbReference>
<dbReference type="Gene3D" id="3.40.50.720">
    <property type="entry name" value="NAD(P)-binding Rossmann-like Domain"/>
    <property type="match status" value="1"/>
</dbReference>
<evidence type="ECO:0000256" key="4">
    <source>
        <dbReference type="ARBA" id="ARBA00010416"/>
    </source>
</evidence>
<keyword evidence="9 17" id="KW-0547">Nucleotide-binding</keyword>
<evidence type="ECO:0000256" key="3">
    <source>
        <dbReference type="ARBA" id="ARBA00004752"/>
    </source>
</evidence>
<feature type="domain" description="Mur ligase C-terminal" evidence="19">
    <location>
        <begin position="316"/>
        <end position="431"/>
    </location>
</feature>
<dbReference type="InterPro" id="IPR013221">
    <property type="entry name" value="Mur_ligase_cen"/>
</dbReference>
<dbReference type="GO" id="GO:0009252">
    <property type="term" value="P:peptidoglycan biosynthetic process"/>
    <property type="evidence" value="ECO:0007669"/>
    <property type="project" value="UniProtKB-UniRule"/>
</dbReference>
<dbReference type="NCBIfam" id="TIGR01087">
    <property type="entry name" value="murD"/>
    <property type="match status" value="1"/>
</dbReference>
<evidence type="ECO:0000256" key="2">
    <source>
        <dbReference type="ARBA" id="ARBA00004496"/>
    </source>
</evidence>
<reference evidence="21 22" key="1">
    <citation type="journal article" date="2014" name="BMC Genomics">
        <title>Comparison of environmental and isolate Sulfobacillus genomes reveals diverse carbon, sulfur, nitrogen, and hydrogen metabolisms.</title>
        <authorList>
            <person name="Justice N.B."/>
            <person name="Norman A."/>
            <person name="Brown C.T."/>
            <person name="Singh A."/>
            <person name="Thomas B.C."/>
            <person name="Banfield J.F."/>
        </authorList>
    </citation>
    <scope>NUCLEOTIDE SEQUENCE [LARGE SCALE GENOMIC DNA]</scope>
    <source>
        <strain evidence="21">AMDSBA4</strain>
    </source>
</reference>
<dbReference type="GO" id="GO:0005524">
    <property type="term" value="F:ATP binding"/>
    <property type="evidence" value="ECO:0007669"/>
    <property type="project" value="UniProtKB-UniRule"/>
</dbReference>
<evidence type="ECO:0000256" key="6">
    <source>
        <dbReference type="ARBA" id="ARBA00015655"/>
    </source>
</evidence>
<evidence type="ECO:0000259" key="20">
    <source>
        <dbReference type="Pfam" id="PF08245"/>
    </source>
</evidence>
<evidence type="ECO:0000256" key="15">
    <source>
        <dbReference type="ARBA" id="ARBA00032324"/>
    </source>
</evidence>
<evidence type="ECO:0000259" key="19">
    <source>
        <dbReference type="Pfam" id="PF02875"/>
    </source>
</evidence>
<dbReference type="AlphaFoldDB" id="A0A2T2XEA7"/>
<keyword evidence="13 17" id="KW-0961">Cell wall biogenesis/degradation</keyword>
<feature type="domain" description="Mur ligase central" evidence="20">
    <location>
        <begin position="116"/>
        <end position="293"/>
    </location>
</feature>
<evidence type="ECO:0000256" key="1">
    <source>
        <dbReference type="ARBA" id="ARBA00002734"/>
    </source>
</evidence>
<dbReference type="UniPathway" id="UPA00219"/>
<evidence type="ECO:0000256" key="18">
    <source>
        <dbReference type="RuleBase" id="RU003664"/>
    </source>
</evidence>
<dbReference type="InterPro" id="IPR036615">
    <property type="entry name" value="Mur_ligase_C_dom_sf"/>
</dbReference>
<organism evidence="21 22">
    <name type="scientific">Sulfobacillus benefaciens</name>
    <dbReference type="NCBI Taxonomy" id="453960"/>
    <lineage>
        <taxon>Bacteria</taxon>
        <taxon>Bacillati</taxon>
        <taxon>Bacillota</taxon>
        <taxon>Clostridia</taxon>
        <taxon>Eubacteriales</taxon>
        <taxon>Clostridiales Family XVII. Incertae Sedis</taxon>
        <taxon>Sulfobacillus</taxon>
    </lineage>
</organism>
<dbReference type="SUPFAM" id="SSF53623">
    <property type="entry name" value="MurD-like peptide ligases, catalytic domain"/>
    <property type="match status" value="1"/>
</dbReference>
<keyword evidence="8 17" id="KW-0436">Ligase</keyword>
<dbReference type="GO" id="GO:0051301">
    <property type="term" value="P:cell division"/>
    <property type="evidence" value="ECO:0007669"/>
    <property type="project" value="UniProtKB-KW"/>
</dbReference>
<comment type="subcellular location">
    <subcellularLocation>
        <location evidence="2 17 18">Cytoplasm</location>
    </subcellularLocation>
</comment>
<evidence type="ECO:0000313" key="22">
    <source>
        <dbReference type="Proteomes" id="UP000242972"/>
    </source>
</evidence>
<dbReference type="InterPro" id="IPR004101">
    <property type="entry name" value="Mur_ligase_C"/>
</dbReference>
<comment type="caution">
    <text evidence="21">The sequence shown here is derived from an EMBL/GenBank/DDBJ whole genome shotgun (WGS) entry which is preliminary data.</text>
</comment>
<name>A0A2T2XEA7_9FIRM</name>
<evidence type="ECO:0000256" key="13">
    <source>
        <dbReference type="ARBA" id="ARBA00023316"/>
    </source>
</evidence>
<evidence type="ECO:0000256" key="7">
    <source>
        <dbReference type="ARBA" id="ARBA00022490"/>
    </source>
</evidence>
<dbReference type="InterPro" id="IPR005762">
    <property type="entry name" value="MurD"/>
</dbReference>
<comment type="catalytic activity">
    <reaction evidence="16 17 18">
        <text>UDP-N-acetyl-alpha-D-muramoyl-L-alanine + D-glutamate + ATP = UDP-N-acetyl-alpha-D-muramoyl-L-alanyl-D-glutamate + ADP + phosphate + H(+)</text>
        <dbReference type="Rhea" id="RHEA:16429"/>
        <dbReference type="ChEBI" id="CHEBI:15378"/>
        <dbReference type="ChEBI" id="CHEBI:29986"/>
        <dbReference type="ChEBI" id="CHEBI:30616"/>
        <dbReference type="ChEBI" id="CHEBI:43474"/>
        <dbReference type="ChEBI" id="CHEBI:83898"/>
        <dbReference type="ChEBI" id="CHEBI:83900"/>
        <dbReference type="ChEBI" id="CHEBI:456216"/>
        <dbReference type="EC" id="6.3.2.9"/>
    </reaction>
</comment>
<comment type="pathway">
    <text evidence="3 17 18">Cell wall biogenesis; peptidoglycan biosynthesis.</text>
</comment>
<dbReference type="SUPFAM" id="SSF53244">
    <property type="entry name" value="MurD-like peptide ligases, peptide-binding domain"/>
    <property type="match status" value="1"/>
</dbReference>
<evidence type="ECO:0000256" key="12">
    <source>
        <dbReference type="ARBA" id="ARBA00022984"/>
    </source>
</evidence>
<keyword evidence="7 17" id="KW-0963">Cytoplasm</keyword>
<evidence type="ECO:0000256" key="9">
    <source>
        <dbReference type="ARBA" id="ARBA00022741"/>
    </source>
</evidence>
<dbReference type="GO" id="GO:0005737">
    <property type="term" value="C:cytoplasm"/>
    <property type="evidence" value="ECO:0007669"/>
    <property type="project" value="UniProtKB-SubCell"/>
</dbReference>
<evidence type="ECO:0000313" key="21">
    <source>
        <dbReference type="EMBL" id="PSR32807.1"/>
    </source>
</evidence>
<dbReference type="HAMAP" id="MF_00639">
    <property type="entry name" value="MurD"/>
    <property type="match status" value="1"/>
</dbReference>
<comment type="similarity">
    <text evidence="4 17">Belongs to the MurCDEF family.</text>
</comment>
<gene>
    <name evidence="17 21" type="primary">murD</name>
    <name evidence="21" type="ORF">C7B46_12605</name>
</gene>
<dbReference type="InterPro" id="IPR036565">
    <property type="entry name" value="Mur-like_cat_sf"/>
</dbReference>
<dbReference type="Gene3D" id="3.90.190.20">
    <property type="entry name" value="Mur ligase, C-terminal domain"/>
    <property type="match status" value="1"/>
</dbReference>
<dbReference type="GO" id="GO:0008764">
    <property type="term" value="F:UDP-N-acetylmuramoylalanine-D-glutamate ligase activity"/>
    <property type="evidence" value="ECO:0007669"/>
    <property type="project" value="UniProtKB-UniRule"/>
</dbReference>
<dbReference type="EMBL" id="PXYW01000031">
    <property type="protein sequence ID" value="PSR32807.1"/>
    <property type="molecule type" value="Genomic_DNA"/>
</dbReference>
<accession>A0A2T2XEA7</accession>
<dbReference type="PANTHER" id="PTHR43692:SF1">
    <property type="entry name" value="UDP-N-ACETYLMURAMOYLALANINE--D-GLUTAMATE LIGASE"/>
    <property type="match status" value="1"/>
</dbReference>
<dbReference type="GO" id="GO:0071555">
    <property type="term" value="P:cell wall organization"/>
    <property type="evidence" value="ECO:0007669"/>
    <property type="project" value="UniProtKB-KW"/>
</dbReference>
<evidence type="ECO:0000256" key="16">
    <source>
        <dbReference type="ARBA" id="ARBA00047632"/>
    </source>
</evidence>
<keyword evidence="11 17" id="KW-0133">Cell shape</keyword>
<dbReference type="EC" id="6.3.2.9" evidence="5 17"/>
<evidence type="ECO:0000256" key="5">
    <source>
        <dbReference type="ARBA" id="ARBA00012212"/>
    </source>
</evidence>
<comment type="function">
    <text evidence="1 17 18">Cell wall formation. Catalyzes the addition of glutamate to the nucleotide precursor UDP-N-acetylmuramoyl-L-alanine (UMA).</text>
</comment>
<proteinExistence type="inferred from homology"/>
<dbReference type="Gene3D" id="3.40.1190.10">
    <property type="entry name" value="Mur-like, catalytic domain"/>
    <property type="match status" value="1"/>
</dbReference>
<dbReference type="SUPFAM" id="SSF51984">
    <property type="entry name" value="MurCD N-terminal domain"/>
    <property type="match status" value="1"/>
</dbReference>
<keyword evidence="17 18" id="KW-0131">Cell cycle</keyword>
<evidence type="ECO:0000256" key="10">
    <source>
        <dbReference type="ARBA" id="ARBA00022840"/>
    </source>
</evidence>
<keyword evidence="10 17" id="KW-0067">ATP-binding</keyword>
<evidence type="ECO:0000256" key="17">
    <source>
        <dbReference type="HAMAP-Rule" id="MF_00639"/>
    </source>
</evidence>
<keyword evidence="17 18" id="KW-0132">Cell division</keyword>
<dbReference type="Proteomes" id="UP000242972">
    <property type="component" value="Unassembled WGS sequence"/>
</dbReference>